<dbReference type="EMBL" id="JANHOG010000606">
    <property type="protein sequence ID" value="KAJ3552878.1"/>
    <property type="molecule type" value="Genomic_DNA"/>
</dbReference>
<keyword evidence="2" id="KW-1185">Reference proteome</keyword>
<evidence type="ECO:0000313" key="1">
    <source>
        <dbReference type="EMBL" id="KAJ3552878.1"/>
    </source>
</evidence>
<dbReference type="Proteomes" id="UP001148662">
    <property type="component" value="Unassembled WGS sequence"/>
</dbReference>
<protein>
    <submittedName>
        <fullName evidence="1">Uncharacterized protein</fullName>
    </submittedName>
</protein>
<evidence type="ECO:0000313" key="2">
    <source>
        <dbReference type="Proteomes" id="UP001148662"/>
    </source>
</evidence>
<proteinExistence type="predicted"/>
<reference evidence="1" key="1">
    <citation type="submission" date="2022-07" db="EMBL/GenBank/DDBJ databases">
        <title>Genome Sequence of Phlebia brevispora.</title>
        <authorList>
            <person name="Buettner E."/>
        </authorList>
    </citation>
    <scope>NUCLEOTIDE SEQUENCE</scope>
    <source>
        <strain evidence="1">MPL23</strain>
    </source>
</reference>
<accession>A0ACC1T4B7</accession>
<name>A0ACC1T4B7_9APHY</name>
<gene>
    <name evidence="1" type="ORF">NM688_g3922</name>
</gene>
<sequence length="296" mass="32202">MIKLGLFPSIRRATRKLGVNAFVACICRSTCAFSAWAISASSTIILLRDPCHCAQACASIRIDKLQKALRLHHQNPFPNTAPEAKSTRTILLILTPLPVAGNLTPYDKKLNVVVIAEQMKHFAYEEARLLRLTEIWVREKGPNARDGEEWTDERKSAWKTNKASFGILEGQTVFEVTVTKRMVNSPGLLAGPCATLFIDVGSISALDALATVTGDPILGYSNSMNVVWHAAATVGQTLRVVSTTLSVGKRVESAISDIYNKETGQLLVSGTHIVSPIASLSEGALPFFHHRAQAKL</sequence>
<comment type="caution">
    <text evidence="1">The sequence shown here is derived from an EMBL/GenBank/DDBJ whole genome shotgun (WGS) entry which is preliminary data.</text>
</comment>
<organism evidence="1 2">
    <name type="scientific">Phlebia brevispora</name>
    <dbReference type="NCBI Taxonomy" id="194682"/>
    <lineage>
        <taxon>Eukaryota</taxon>
        <taxon>Fungi</taxon>
        <taxon>Dikarya</taxon>
        <taxon>Basidiomycota</taxon>
        <taxon>Agaricomycotina</taxon>
        <taxon>Agaricomycetes</taxon>
        <taxon>Polyporales</taxon>
        <taxon>Meruliaceae</taxon>
        <taxon>Phlebia</taxon>
    </lineage>
</organism>